<proteinExistence type="predicted"/>
<sequence length="122" mass="13487">MPARTSGRIIIPNNPEELLVLAQKVYDKHLADGAASPLNAMQDFNWADDGPKIAPCKTNHQKAEEAAKKAEQHYRERDKDLPAIKAIVQNSAALLKSINAKNPKVLGDYGFIVDDTKRTKKP</sequence>
<comment type="caution">
    <text evidence="1">The sequence shown here is derived from an EMBL/GenBank/DDBJ whole genome shotgun (WGS) entry which is preliminary data.</text>
</comment>
<evidence type="ECO:0000313" key="2">
    <source>
        <dbReference type="Proteomes" id="UP000759529"/>
    </source>
</evidence>
<keyword evidence="2" id="KW-1185">Reference proteome</keyword>
<accession>A0ABS2D2X0</accession>
<protein>
    <submittedName>
        <fullName evidence="1">Uncharacterized protein</fullName>
    </submittedName>
</protein>
<reference evidence="1 2" key="1">
    <citation type="submission" date="2021-02" db="EMBL/GenBank/DDBJ databases">
        <authorList>
            <person name="Jung H.S."/>
            <person name="Chun B.H."/>
            <person name="Jeon C.O."/>
        </authorList>
    </citation>
    <scope>NUCLEOTIDE SEQUENCE [LARGE SCALE GENOMIC DNA]</scope>
    <source>
        <strain evidence="1 2">LMG 25203</strain>
    </source>
</reference>
<dbReference type="RefSeq" id="WP_187656195.1">
    <property type="nucleotide sequence ID" value="NZ_JACSOD020000507.1"/>
</dbReference>
<gene>
    <name evidence="1" type="ORF">H9X54_015655</name>
</gene>
<organism evidence="1 2">
    <name type="scientific">Flavobacterium macrobrachii</name>
    <dbReference type="NCBI Taxonomy" id="591204"/>
    <lineage>
        <taxon>Bacteria</taxon>
        <taxon>Pseudomonadati</taxon>
        <taxon>Bacteroidota</taxon>
        <taxon>Flavobacteriia</taxon>
        <taxon>Flavobacteriales</taxon>
        <taxon>Flavobacteriaceae</taxon>
        <taxon>Flavobacterium</taxon>
    </lineage>
</organism>
<evidence type="ECO:0000313" key="1">
    <source>
        <dbReference type="EMBL" id="MBM6500725.1"/>
    </source>
</evidence>
<name>A0ABS2D2X0_9FLAO</name>
<dbReference type="Proteomes" id="UP000759529">
    <property type="component" value="Unassembled WGS sequence"/>
</dbReference>
<dbReference type="EMBL" id="JACSOD020000507">
    <property type="protein sequence ID" value="MBM6500725.1"/>
    <property type="molecule type" value="Genomic_DNA"/>
</dbReference>